<evidence type="ECO:0008006" key="4">
    <source>
        <dbReference type="Google" id="ProtNLM"/>
    </source>
</evidence>
<accession>A0A4Z1EQG9</accession>
<dbReference type="Proteomes" id="UP000297777">
    <property type="component" value="Unassembled WGS sequence"/>
</dbReference>
<dbReference type="PANTHER" id="PTHR42085">
    <property type="entry name" value="F-BOX DOMAIN-CONTAINING PROTEIN"/>
    <property type="match status" value="1"/>
</dbReference>
<dbReference type="EMBL" id="PQXH01000076">
    <property type="protein sequence ID" value="TGO13118.1"/>
    <property type="molecule type" value="Genomic_DNA"/>
</dbReference>
<organism evidence="2 3">
    <name type="scientific">Botrytis tulipae</name>
    <dbReference type="NCBI Taxonomy" id="87230"/>
    <lineage>
        <taxon>Eukaryota</taxon>
        <taxon>Fungi</taxon>
        <taxon>Dikarya</taxon>
        <taxon>Ascomycota</taxon>
        <taxon>Pezizomycotina</taxon>
        <taxon>Leotiomycetes</taxon>
        <taxon>Helotiales</taxon>
        <taxon>Sclerotiniaceae</taxon>
        <taxon>Botrytis</taxon>
    </lineage>
</organism>
<evidence type="ECO:0000256" key="1">
    <source>
        <dbReference type="SAM" id="MobiDB-lite"/>
    </source>
</evidence>
<name>A0A4Z1EQG9_9HELO</name>
<dbReference type="InterPro" id="IPR038883">
    <property type="entry name" value="AN11006-like"/>
</dbReference>
<gene>
    <name evidence="2" type="ORF">BTUL_0076g00180</name>
</gene>
<evidence type="ECO:0000313" key="2">
    <source>
        <dbReference type="EMBL" id="TGO13118.1"/>
    </source>
</evidence>
<reference evidence="2 3" key="1">
    <citation type="submission" date="2017-12" db="EMBL/GenBank/DDBJ databases">
        <title>Comparative genomics of Botrytis spp.</title>
        <authorList>
            <person name="Valero-Jimenez C.A."/>
            <person name="Tapia P."/>
            <person name="Veloso J."/>
            <person name="Silva-Moreno E."/>
            <person name="Staats M."/>
            <person name="Valdes J.H."/>
            <person name="Van Kan J.A.L."/>
        </authorList>
    </citation>
    <scope>NUCLEOTIDE SEQUENCE [LARGE SCALE GENOMIC DNA]</scope>
    <source>
        <strain evidence="2 3">Bt9001</strain>
    </source>
</reference>
<protein>
    <recommendedName>
        <fullName evidence="4">F-box domain-containing protein</fullName>
    </recommendedName>
</protein>
<proteinExistence type="predicted"/>
<keyword evidence="3" id="KW-1185">Reference proteome</keyword>
<sequence>MDSLRIIKVDMLPFYSLNFQLSHNSKRALPTVLQSTQSIMEPQSSGVATPIAAALSNNMKSNILENTKSTANHHDHQIDSHLKNDPVVISTNERLTTNAVSNTSHDSRIAKSIGNTSTDKISSPSASCLFFRKLPPETRNMIYELLLVNPILGKSCSVADRTSSPRSPPPNGPSQPPLKYELEPQVLRVCRAMYLEASEILYGSNTFYIACCKYGYSTDCHPSRSAFNKGIEMTPITRHFNRSGHGQLFLYDHPAVVKVQRWKVIVSSFMDSYSMGSCHEMRVWSIGNLCQAIAQSPSISLEIALAPIGLEKSDESHWVRDDINYQEIKDMLISLRMLRGVKKLRFRDASYDELPDVYPYNIFWGKDCQSIIPSSSLRRELRSITMGNSVVELSYGMYLRLVRYAQAFEAIDTFRSEMRYSSTGSVGIHLMHYGLCPGSNRWMHRPRDPTIQNSHPVESGLLNARNLSFSEYNPRAFKLQRASIVQYLEPQYQRAKLACFNITEFIKSQKRKDRMLSPRMSREWHAPMVAAEAILLLEKYHQALQRDFPYADQIKHRANRQRDTSFYNNLPRNVLMRQATDAFDGMNWAFFASCFKRMVDDLDRQFMEMRKARKTLFEDDKSLDIRCDIELDSKLCIEMVDWTKDEPVIELAPKDRFWNSSQNSSNISWAD</sequence>
<comment type="caution">
    <text evidence="2">The sequence shown here is derived from an EMBL/GenBank/DDBJ whole genome shotgun (WGS) entry which is preliminary data.</text>
</comment>
<feature type="compositionally biased region" description="Pro residues" evidence="1">
    <location>
        <begin position="166"/>
        <end position="176"/>
    </location>
</feature>
<feature type="region of interest" description="Disordered" evidence="1">
    <location>
        <begin position="158"/>
        <end position="179"/>
    </location>
</feature>
<evidence type="ECO:0000313" key="3">
    <source>
        <dbReference type="Proteomes" id="UP000297777"/>
    </source>
</evidence>
<dbReference type="OrthoDB" id="62952at2759"/>
<dbReference type="AlphaFoldDB" id="A0A4Z1EQG9"/>
<dbReference type="PANTHER" id="PTHR42085:SF2">
    <property type="entry name" value="F-BOX DOMAIN-CONTAINING PROTEIN"/>
    <property type="match status" value="1"/>
</dbReference>